<dbReference type="GO" id="GO:0016491">
    <property type="term" value="F:oxidoreductase activity"/>
    <property type="evidence" value="ECO:0007669"/>
    <property type="project" value="UniProtKB-KW"/>
</dbReference>
<dbReference type="InterPro" id="IPR036010">
    <property type="entry name" value="2Fe-2S_ferredoxin-like_sf"/>
</dbReference>
<feature type="domain" description="FAD-binding FR-type" evidence="10">
    <location>
        <begin position="2"/>
        <end position="106"/>
    </location>
</feature>
<dbReference type="CDD" id="cd06214">
    <property type="entry name" value="PA_degradation_oxidoreductase_like"/>
    <property type="match status" value="1"/>
</dbReference>
<sequence length="360" mass="39555">MAKFHSLTIADVRRETADAVSISFSVPEELREAYRYTPGQYLTLRTDVDGEDTRRSYSICSGLDDGELRVAVKKVEGGVFSTFANDNLTVGMALDVMTPEGRFLAEPHEDAAGSYVAFAAGSGVTPILAIAKSLLEREPQSEFTFFYGNRTTDSIIFRTALEDLKDRFLERFRLIHVLSREAQDVDLLHGRLDAGRIRDLVQTGLFNPAEVDAFFLCGPGDMIEQAKSALEDLNVAPEKVRAEMFVPAEGAPPPREASARAKETAKQGATIETVLDGTRRSIEMLEGDENVVAAAARQGLELPYSCKGGMCCTCRCKVVEGEAEMATNYSLEPWEQEAGFILACQARPLTEKLVLDFDEV</sequence>
<name>A0A545TEX5_9PROT</name>
<evidence type="ECO:0000256" key="5">
    <source>
        <dbReference type="ARBA" id="ARBA00022827"/>
    </source>
</evidence>
<dbReference type="InterPro" id="IPR008333">
    <property type="entry name" value="Cbr1-like_FAD-bd_dom"/>
</dbReference>
<dbReference type="InterPro" id="IPR001041">
    <property type="entry name" value="2Fe-2S_ferredoxin-type"/>
</dbReference>
<dbReference type="CDD" id="cd00207">
    <property type="entry name" value="fer2"/>
    <property type="match status" value="1"/>
</dbReference>
<dbReference type="InterPro" id="IPR039261">
    <property type="entry name" value="FNR_nucleotide-bd"/>
</dbReference>
<dbReference type="OrthoDB" id="9806195at2"/>
<keyword evidence="3" id="KW-0001">2Fe-2S</keyword>
<evidence type="ECO:0000256" key="4">
    <source>
        <dbReference type="ARBA" id="ARBA00022723"/>
    </source>
</evidence>
<evidence type="ECO:0000313" key="12">
    <source>
        <dbReference type="Proteomes" id="UP000315252"/>
    </source>
</evidence>
<dbReference type="Gene3D" id="3.40.50.80">
    <property type="entry name" value="Nucleotide-binding domain of ferredoxin-NADP reductase (FNR) module"/>
    <property type="match status" value="1"/>
</dbReference>
<evidence type="ECO:0000259" key="9">
    <source>
        <dbReference type="PROSITE" id="PS51085"/>
    </source>
</evidence>
<protein>
    <submittedName>
        <fullName evidence="11">Phenylacetate-CoA oxygenase/reductase subunit PaaK</fullName>
    </submittedName>
</protein>
<keyword evidence="2" id="KW-0285">Flavoprotein</keyword>
<comment type="caution">
    <text evidence="11">The sequence shown here is derived from an EMBL/GenBank/DDBJ whole genome shotgun (WGS) entry which is preliminary data.</text>
</comment>
<dbReference type="PROSITE" id="PS51085">
    <property type="entry name" value="2FE2S_FER_2"/>
    <property type="match status" value="1"/>
</dbReference>
<evidence type="ECO:0000259" key="10">
    <source>
        <dbReference type="PROSITE" id="PS51384"/>
    </source>
</evidence>
<dbReference type="Pfam" id="PF00175">
    <property type="entry name" value="NAD_binding_1"/>
    <property type="match status" value="1"/>
</dbReference>
<dbReference type="GO" id="GO:0051537">
    <property type="term" value="F:2 iron, 2 sulfur cluster binding"/>
    <property type="evidence" value="ECO:0007669"/>
    <property type="project" value="UniProtKB-KW"/>
</dbReference>
<dbReference type="InterPro" id="IPR050415">
    <property type="entry name" value="MRET"/>
</dbReference>
<evidence type="ECO:0000256" key="6">
    <source>
        <dbReference type="ARBA" id="ARBA00023002"/>
    </source>
</evidence>
<dbReference type="Pfam" id="PF00111">
    <property type="entry name" value="Fer2"/>
    <property type="match status" value="1"/>
</dbReference>
<keyword evidence="7" id="KW-0408">Iron</keyword>
<dbReference type="GO" id="GO:0010124">
    <property type="term" value="P:phenylacetate catabolic process"/>
    <property type="evidence" value="ECO:0007669"/>
    <property type="project" value="InterPro"/>
</dbReference>
<dbReference type="AlphaFoldDB" id="A0A545TEX5"/>
<evidence type="ECO:0000256" key="7">
    <source>
        <dbReference type="ARBA" id="ARBA00023004"/>
    </source>
</evidence>
<evidence type="ECO:0000256" key="1">
    <source>
        <dbReference type="ARBA" id="ARBA00001974"/>
    </source>
</evidence>
<dbReference type="Pfam" id="PF00970">
    <property type="entry name" value="FAD_binding_6"/>
    <property type="match status" value="1"/>
</dbReference>
<reference evidence="11 12" key="1">
    <citation type="submission" date="2019-06" db="EMBL/GenBank/DDBJ databases">
        <title>Whole genome sequence for Rhodospirillaceae sp. R148.</title>
        <authorList>
            <person name="Wang G."/>
        </authorList>
    </citation>
    <scope>NUCLEOTIDE SEQUENCE [LARGE SCALE GENOMIC DNA]</scope>
    <source>
        <strain evidence="11 12">R148</strain>
    </source>
</reference>
<dbReference type="EMBL" id="VHSH01000009">
    <property type="protein sequence ID" value="TQV75726.1"/>
    <property type="molecule type" value="Genomic_DNA"/>
</dbReference>
<dbReference type="SUPFAM" id="SSF52343">
    <property type="entry name" value="Ferredoxin reductase-like, C-terminal NADP-linked domain"/>
    <property type="match status" value="1"/>
</dbReference>
<evidence type="ECO:0000313" key="11">
    <source>
        <dbReference type="EMBL" id="TQV75726.1"/>
    </source>
</evidence>
<keyword evidence="6" id="KW-0560">Oxidoreductase</keyword>
<dbReference type="GO" id="GO:0050660">
    <property type="term" value="F:flavin adenine dinucleotide binding"/>
    <property type="evidence" value="ECO:0007669"/>
    <property type="project" value="TreeGrafter"/>
</dbReference>
<dbReference type="InterPro" id="IPR011884">
    <property type="entry name" value="PaaE"/>
</dbReference>
<dbReference type="PANTHER" id="PTHR47354:SF8">
    <property type="entry name" value="1,2-PHENYLACETYL-COA EPOXIDASE, SUBUNIT E"/>
    <property type="match status" value="1"/>
</dbReference>
<gene>
    <name evidence="11" type="primary">paaK</name>
    <name evidence="11" type="ORF">FKG95_22680</name>
</gene>
<evidence type="ECO:0000256" key="2">
    <source>
        <dbReference type="ARBA" id="ARBA00022630"/>
    </source>
</evidence>
<dbReference type="InterPro" id="IPR017927">
    <property type="entry name" value="FAD-bd_FR_type"/>
</dbReference>
<comment type="cofactor">
    <cofactor evidence="1">
        <name>FAD</name>
        <dbReference type="ChEBI" id="CHEBI:57692"/>
    </cofactor>
</comment>
<keyword evidence="8" id="KW-0411">Iron-sulfur</keyword>
<keyword evidence="5" id="KW-0274">FAD</keyword>
<dbReference type="RefSeq" id="WP_142898714.1">
    <property type="nucleotide sequence ID" value="NZ_ML660060.1"/>
</dbReference>
<dbReference type="InterPro" id="IPR017938">
    <property type="entry name" value="Riboflavin_synthase-like_b-brl"/>
</dbReference>
<evidence type="ECO:0000256" key="3">
    <source>
        <dbReference type="ARBA" id="ARBA00022714"/>
    </source>
</evidence>
<organism evidence="11 12">
    <name type="scientific">Denitrobaculum tricleocarpae</name>
    <dbReference type="NCBI Taxonomy" id="2591009"/>
    <lineage>
        <taxon>Bacteria</taxon>
        <taxon>Pseudomonadati</taxon>
        <taxon>Pseudomonadota</taxon>
        <taxon>Alphaproteobacteria</taxon>
        <taxon>Rhodospirillales</taxon>
        <taxon>Rhodospirillaceae</taxon>
        <taxon>Denitrobaculum</taxon>
    </lineage>
</organism>
<accession>A0A545TEX5</accession>
<dbReference type="Proteomes" id="UP000315252">
    <property type="component" value="Unassembled WGS sequence"/>
</dbReference>
<dbReference type="Gene3D" id="2.40.30.10">
    <property type="entry name" value="Translation factors"/>
    <property type="match status" value="1"/>
</dbReference>
<feature type="domain" description="2Fe-2S ferredoxin-type" evidence="9">
    <location>
        <begin position="269"/>
        <end position="360"/>
    </location>
</feature>
<dbReference type="GO" id="GO:0046872">
    <property type="term" value="F:metal ion binding"/>
    <property type="evidence" value="ECO:0007669"/>
    <property type="project" value="UniProtKB-KW"/>
</dbReference>
<dbReference type="InterPro" id="IPR001433">
    <property type="entry name" value="OxRdtase_FAD/NAD-bd"/>
</dbReference>
<dbReference type="PRINTS" id="PR00410">
    <property type="entry name" value="PHEHYDRXLASE"/>
</dbReference>
<evidence type="ECO:0000256" key="8">
    <source>
        <dbReference type="ARBA" id="ARBA00023014"/>
    </source>
</evidence>
<dbReference type="SUPFAM" id="SSF63380">
    <property type="entry name" value="Riboflavin synthase domain-like"/>
    <property type="match status" value="1"/>
</dbReference>
<dbReference type="Gene3D" id="3.10.20.30">
    <property type="match status" value="1"/>
</dbReference>
<dbReference type="PANTHER" id="PTHR47354">
    <property type="entry name" value="NADH OXIDOREDUCTASE HCR"/>
    <property type="match status" value="1"/>
</dbReference>
<dbReference type="InterPro" id="IPR012675">
    <property type="entry name" value="Beta-grasp_dom_sf"/>
</dbReference>
<dbReference type="PROSITE" id="PS51384">
    <property type="entry name" value="FAD_FR"/>
    <property type="match status" value="1"/>
</dbReference>
<proteinExistence type="predicted"/>
<keyword evidence="4" id="KW-0479">Metal-binding</keyword>
<dbReference type="NCBIfam" id="TIGR02160">
    <property type="entry name" value="PA_CoA_Oxy5"/>
    <property type="match status" value="1"/>
</dbReference>
<dbReference type="SUPFAM" id="SSF54292">
    <property type="entry name" value="2Fe-2S ferredoxin-like"/>
    <property type="match status" value="1"/>
</dbReference>
<keyword evidence="12" id="KW-1185">Reference proteome</keyword>